<keyword evidence="4 6" id="KW-1133">Transmembrane helix</keyword>
<dbReference type="AlphaFoldDB" id="A0A512DEW2"/>
<keyword evidence="9" id="KW-1185">Reference proteome</keyword>
<organism evidence="8 9">
    <name type="scientific">Cellulomonas aerilata</name>
    <dbReference type="NCBI Taxonomy" id="515326"/>
    <lineage>
        <taxon>Bacteria</taxon>
        <taxon>Bacillati</taxon>
        <taxon>Actinomycetota</taxon>
        <taxon>Actinomycetes</taxon>
        <taxon>Micrococcales</taxon>
        <taxon>Cellulomonadaceae</taxon>
        <taxon>Cellulomonas</taxon>
    </lineage>
</organism>
<sequence length="185" mass="18875">MGLLVCGVCAAAAVLPWWWSGRPRRDVVARPSPRWTADDETAPVDLDVAVLLSLLEAAIGSGAGLPRALAAVGRAVGGADGHAMERASAGLVLGAGWEVAWSGAGPRLTPVVTALAATWTTGAAPGPALRAAAEQLRRERRTAAREAAGRLGVRLVLPLGLCFLPAFVLIGLVPVLVSLGSALVR</sequence>
<comment type="subcellular location">
    <subcellularLocation>
        <location evidence="1">Cell membrane</location>
        <topology evidence="1">Multi-pass membrane protein</topology>
    </subcellularLocation>
</comment>
<reference evidence="8 9" key="1">
    <citation type="submission" date="2019-07" db="EMBL/GenBank/DDBJ databases">
        <title>Whole genome shotgun sequence of Cellulomonas aerilata NBRC 106308.</title>
        <authorList>
            <person name="Hosoyama A."/>
            <person name="Uohara A."/>
            <person name="Ohji S."/>
            <person name="Ichikawa N."/>
        </authorList>
    </citation>
    <scope>NUCLEOTIDE SEQUENCE [LARGE SCALE GENOMIC DNA]</scope>
    <source>
        <strain evidence="8 9">NBRC 106308</strain>
    </source>
</reference>
<feature type="transmembrane region" description="Helical" evidence="6">
    <location>
        <begin position="155"/>
        <end position="184"/>
    </location>
</feature>
<dbReference type="PANTHER" id="PTHR35007">
    <property type="entry name" value="INTEGRAL MEMBRANE PROTEIN-RELATED"/>
    <property type="match status" value="1"/>
</dbReference>
<proteinExistence type="predicted"/>
<evidence type="ECO:0000313" key="8">
    <source>
        <dbReference type="EMBL" id="GEO34982.1"/>
    </source>
</evidence>
<protein>
    <recommendedName>
        <fullName evidence="7">Type II secretion system protein GspF domain-containing protein</fullName>
    </recommendedName>
</protein>
<comment type="caution">
    <text evidence="8">The sequence shown here is derived from an EMBL/GenBank/DDBJ whole genome shotgun (WGS) entry which is preliminary data.</text>
</comment>
<evidence type="ECO:0000313" key="9">
    <source>
        <dbReference type="Proteomes" id="UP000321181"/>
    </source>
</evidence>
<gene>
    <name evidence="8" type="ORF">CAE01nite_27070</name>
</gene>
<evidence type="ECO:0000256" key="4">
    <source>
        <dbReference type="ARBA" id="ARBA00022989"/>
    </source>
</evidence>
<keyword evidence="5 6" id="KW-0472">Membrane</keyword>
<keyword evidence="2" id="KW-1003">Cell membrane</keyword>
<dbReference type="PANTHER" id="PTHR35007:SF3">
    <property type="entry name" value="POSSIBLE CONSERVED ALANINE RICH MEMBRANE PROTEIN"/>
    <property type="match status" value="1"/>
</dbReference>
<feature type="domain" description="Type II secretion system protein GspF" evidence="7">
    <location>
        <begin position="57"/>
        <end position="172"/>
    </location>
</feature>
<dbReference type="EMBL" id="BJYY01000016">
    <property type="protein sequence ID" value="GEO34982.1"/>
    <property type="molecule type" value="Genomic_DNA"/>
</dbReference>
<evidence type="ECO:0000256" key="6">
    <source>
        <dbReference type="SAM" id="Phobius"/>
    </source>
</evidence>
<name>A0A512DEW2_9CELL</name>
<evidence type="ECO:0000256" key="5">
    <source>
        <dbReference type="ARBA" id="ARBA00023136"/>
    </source>
</evidence>
<dbReference type="Pfam" id="PF00482">
    <property type="entry name" value="T2SSF"/>
    <property type="match status" value="1"/>
</dbReference>
<accession>A0A512DEW2</accession>
<dbReference type="Proteomes" id="UP000321181">
    <property type="component" value="Unassembled WGS sequence"/>
</dbReference>
<evidence type="ECO:0000256" key="2">
    <source>
        <dbReference type="ARBA" id="ARBA00022475"/>
    </source>
</evidence>
<dbReference type="InterPro" id="IPR018076">
    <property type="entry name" value="T2SS_GspF_dom"/>
</dbReference>
<dbReference type="GO" id="GO:0005886">
    <property type="term" value="C:plasma membrane"/>
    <property type="evidence" value="ECO:0007669"/>
    <property type="project" value="UniProtKB-SubCell"/>
</dbReference>
<evidence type="ECO:0000256" key="3">
    <source>
        <dbReference type="ARBA" id="ARBA00022692"/>
    </source>
</evidence>
<keyword evidence="3 6" id="KW-0812">Transmembrane</keyword>
<evidence type="ECO:0000259" key="7">
    <source>
        <dbReference type="Pfam" id="PF00482"/>
    </source>
</evidence>
<evidence type="ECO:0000256" key="1">
    <source>
        <dbReference type="ARBA" id="ARBA00004651"/>
    </source>
</evidence>